<comment type="caution">
    <text evidence="2">The sequence shown here is derived from an EMBL/GenBank/DDBJ whole genome shotgun (WGS) entry which is preliminary data.</text>
</comment>
<sequence length="207" mass="22146">MMLKKTLLGLMPLAMLAACGGGPEKKVLVMAKGTIKHTENSITVTDGSGYSEVEVTLKGNDKQTIDATGPNGKVSIEVKDPGFYVLSLRADTVVGSYQKLSADGAGGKMISQDDLKAKIDSLQKLTTGANVSAASRNFLVATNQLVKVSDNANARIYGPFHKVPDVIEPSKDGKEVEIYKFSTNNEVRELIGKLEKMTQAKPAETKK</sequence>
<evidence type="ECO:0000313" key="3">
    <source>
        <dbReference type="Proteomes" id="UP000627292"/>
    </source>
</evidence>
<dbReference type="Proteomes" id="UP000627292">
    <property type="component" value="Unassembled WGS sequence"/>
</dbReference>
<dbReference type="PROSITE" id="PS51257">
    <property type="entry name" value="PROKAR_LIPOPROTEIN"/>
    <property type="match status" value="1"/>
</dbReference>
<evidence type="ECO:0008006" key="4">
    <source>
        <dbReference type="Google" id="ProtNLM"/>
    </source>
</evidence>
<dbReference type="AlphaFoldDB" id="A0A917MYY6"/>
<evidence type="ECO:0000256" key="1">
    <source>
        <dbReference type="SAM" id="SignalP"/>
    </source>
</evidence>
<organism evidence="2 3">
    <name type="scientific">Filimonas zeae</name>
    <dbReference type="NCBI Taxonomy" id="1737353"/>
    <lineage>
        <taxon>Bacteria</taxon>
        <taxon>Pseudomonadati</taxon>
        <taxon>Bacteroidota</taxon>
        <taxon>Chitinophagia</taxon>
        <taxon>Chitinophagales</taxon>
        <taxon>Chitinophagaceae</taxon>
        <taxon>Filimonas</taxon>
    </lineage>
</organism>
<protein>
    <recommendedName>
        <fullName evidence="4">DUF4369 domain-containing protein</fullName>
    </recommendedName>
</protein>
<feature type="signal peptide" evidence="1">
    <location>
        <begin position="1"/>
        <end position="17"/>
    </location>
</feature>
<feature type="chain" id="PRO_5038069719" description="DUF4369 domain-containing protein" evidence="1">
    <location>
        <begin position="18"/>
        <end position="207"/>
    </location>
</feature>
<dbReference type="EMBL" id="BMIB01000006">
    <property type="protein sequence ID" value="GGH81283.1"/>
    <property type="molecule type" value="Genomic_DNA"/>
</dbReference>
<reference evidence="2" key="2">
    <citation type="submission" date="2020-09" db="EMBL/GenBank/DDBJ databases">
        <authorList>
            <person name="Sun Q."/>
            <person name="Zhou Y."/>
        </authorList>
    </citation>
    <scope>NUCLEOTIDE SEQUENCE</scope>
    <source>
        <strain evidence="2">CGMCC 1.15290</strain>
    </source>
</reference>
<gene>
    <name evidence="2" type="ORF">GCM10011379_53440</name>
</gene>
<evidence type="ECO:0000313" key="2">
    <source>
        <dbReference type="EMBL" id="GGH81283.1"/>
    </source>
</evidence>
<keyword evidence="3" id="KW-1185">Reference proteome</keyword>
<proteinExistence type="predicted"/>
<name>A0A917MYY6_9BACT</name>
<reference evidence="2" key="1">
    <citation type="journal article" date="2014" name="Int. J. Syst. Evol. Microbiol.">
        <title>Complete genome sequence of Corynebacterium casei LMG S-19264T (=DSM 44701T), isolated from a smear-ripened cheese.</title>
        <authorList>
            <consortium name="US DOE Joint Genome Institute (JGI-PGF)"/>
            <person name="Walter F."/>
            <person name="Albersmeier A."/>
            <person name="Kalinowski J."/>
            <person name="Ruckert C."/>
        </authorList>
    </citation>
    <scope>NUCLEOTIDE SEQUENCE</scope>
    <source>
        <strain evidence="2">CGMCC 1.15290</strain>
    </source>
</reference>
<accession>A0A917MYY6</accession>
<keyword evidence="1" id="KW-0732">Signal</keyword>
<dbReference type="RefSeq" id="WP_188958406.1">
    <property type="nucleotide sequence ID" value="NZ_BMIB01000006.1"/>
</dbReference>